<dbReference type="KEGG" id="bcib:IM45_684"/>
<organism evidence="1 2">
    <name type="scientific">Candidatus Palibaumannia cicadellinicola</name>
    <dbReference type="NCBI Taxonomy" id="186490"/>
    <lineage>
        <taxon>Bacteria</taxon>
        <taxon>Pseudomonadati</taxon>
        <taxon>Pseudomonadota</taxon>
        <taxon>Gammaproteobacteria</taxon>
        <taxon>Candidatus Palibaumannia</taxon>
    </lineage>
</organism>
<accession>A0A088N1K6</accession>
<dbReference type="EMBL" id="CP008985">
    <property type="protein sequence ID" value="AIN47216.1"/>
    <property type="molecule type" value="Genomic_DNA"/>
</dbReference>
<protein>
    <submittedName>
        <fullName evidence="1">Uncharacterized protein</fullName>
    </submittedName>
</protein>
<sequence length="37" mass="4233">MGDNNRKNEMLDINLSTIKTNSIITNLSKLIKNIRCI</sequence>
<evidence type="ECO:0000313" key="2">
    <source>
        <dbReference type="Proteomes" id="UP000067325"/>
    </source>
</evidence>
<dbReference type="Proteomes" id="UP000067325">
    <property type="component" value="Chromosome"/>
</dbReference>
<evidence type="ECO:0000313" key="1">
    <source>
        <dbReference type="EMBL" id="AIN47216.1"/>
    </source>
</evidence>
<proteinExistence type="predicted"/>
<name>A0A088N1K6_9GAMM</name>
<gene>
    <name evidence="1" type="ORF">IM45_684</name>
</gene>
<dbReference type="AlphaFoldDB" id="A0A088N1K6"/>
<reference evidence="1 2" key="1">
    <citation type="journal article" date="2014" name="MBio">
        <title>Differential genome evolution between companion symbionts in an insect-bacterial symbiosis.</title>
        <authorList>
            <person name="Bennett G.M."/>
            <person name="McCutcheon J.P."/>
            <person name="MacDonald B.R."/>
            <person name="Romanovicz D."/>
            <person name="Moran N.A."/>
        </authorList>
    </citation>
    <scope>NUCLEOTIDE SEQUENCE [LARGE SCALE GENOMIC DNA]</scope>
    <source>
        <strain evidence="1 2">BGSS</strain>
    </source>
</reference>